<organism evidence="2 3">
    <name type="scientific">Nostoc flagelliforme CCNUN1</name>
    <dbReference type="NCBI Taxonomy" id="2038116"/>
    <lineage>
        <taxon>Bacteria</taxon>
        <taxon>Bacillati</taxon>
        <taxon>Cyanobacteriota</taxon>
        <taxon>Cyanophyceae</taxon>
        <taxon>Nostocales</taxon>
        <taxon>Nostocaceae</taxon>
        <taxon>Nostoc</taxon>
    </lineage>
</organism>
<dbReference type="EMBL" id="CP024785">
    <property type="protein sequence ID" value="AUB34420.1"/>
    <property type="molecule type" value="Genomic_DNA"/>
</dbReference>
<dbReference type="AlphaFoldDB" id="A0A2K8SGD3"/>
<sequence>MSSGIYAPAAVAINLNIRKIRELAGFKLKGINKSPLAYFLMVFIYSLTACVFQPWEFLTSLLSCYATIFRQNL</sequence>
<keyword evidence="1" id="KW-1133">Transmembrane helix</keyword>
<dbReference type="RefSeq" id="WP_157816266.1">
    <property type="nucleotide sequence ID" value="NZ_CAWNNC010000001.1"/>
</dbReference>
<keyword evidence="3" id="KW-1185">Reference proteome</keyword>
<name>A0A2K8SGD3_9NOSO</name>
<keyword evidence="1" id="KW-0812">Transmembrane</keyword>
<evidence type="ECO:0000313" key="2">
    <source>
        <dbReference type="EMBL" id="AUB34420.1"/>
    </source>
</evidence>
<reference evidence="2 3" key="1">
    <citation type="submission" date="2017-11" db="EMBL/GenBank/DDBJ databases">
        <title>Complete genome of a free-living desiccation-tolerant cyanobacterium and its photosynthetic adaptation to extreme terrestrial habitat.</title>
        <authorList>
            <person name="Shang J."/>
        </authorList>
    </citation>
    <scope>NUCLEOTIDE SEQUENCE [LARGE SCALE GENOMIC DNA]</scope>
    <source>
        <strain evidence="2 3">CCNUN1</strain>
    </source>
</reference>
<dbReference type="KEGG" id="nfl:COO91_00240"/>
<dbReference type="Proteomes" id="UP000232003">
    <property type="component" value="Chromosome"/>
</dbReference>
<accession>A0A2K8SGD3</accession>
<evidence type="ECO:0000256" key="1">
    <source>
        <dbReference type="SAM" id="Phobius"/>
    </source>
</evidence>
<protein>
    <submittedName>
        <fullName evidence="2">Uncharacterized protein</fullName>
    </submittedName>
</protein>
<feature type="transmembrane region" description="Helical" evidence="1">
    <location>
        <begin position="36"/>
        <end position="55"/>
    </location>
</feature>
<keyword evidence="1" id="KW-0472">Membrane</keyword>
<gene>
    <name evidence="2" type="ORF">COO91_00240</name>
</gene>
<evidence type="ECO:0000313" key="3">
    <source>
        <dbReference type="Proteomes" id="UP000232003"/>
    </source>
</evidence>
<proteinExistence type="predicted"/>